<evidence type="ECO:0000313" key="3">
    <source>
        <dbReference type="Proteomes" id="UP000636004"/>
    </source>
</evidence>
<feature type="chain" id="PRO_5037701800" description="Sensor of ECF-type sigma factor" evidence="1">
    <location>
        <begin position="20"/>
        <end position="153"/>
    </location>
</feature>
<dbReference type="Proteomes" id="UP000636004">
    <property type="component" value="Unassembled WGS sequence"/>
</dbReference>
<comment type="caution">
    <text evidence="2">The sequence shown here is derived from an EMBL/GenBank/DDBJ whole genome shotgun (WGS) entry which is preliminary data.</text>
</comment>
<evidence type="ECO:0008006" key="4">
    <source>
        <dbReference type="Google" id="ProtNLM"/>
    </source>
</evidence>
<dbReference type="AlphaFoldDB" id="A0A918R1L5"/>
<evidence type="ECO:0000256" key="1">
    <source>
        <dbReference type="SAM" id="SignalP"/>
    </source>
</evidence>
<reference evidence="2" key="2">
    <citation type="submission" date="2020-09" db="EMBL/GenBank/DDBJ databases">
        <authorList>
            <person name="Sun Q."/>
            <person name="Kim S."/>
        </authorList>
    </citation>
    <scope>NUCLEOTIDE SEQUENCE</scope>
    <source>
        <strain evidence="2">KCTC 12710</strain>
    </source>
</reference>
<name>A0A918R1L5_9FLAO</name>
<feature type="signal peptide" evidence="1">
    <location>
        <begin position="1"/>
        <end position="19"/>
    </location>
</feature>
<dbReference type="RefSeq" id="WP_189360410.1">
    <property type="nucleotide sequence ID" value="NZ_BMWZ01000004.1"/>
</dbReference>
<keyword evidence="1" id="KW-0732">Signal</keyword>
<dbReference type="EMBL" id="BMWZ01000004">
    <property type="protein sequence ID" value="GGZ80568.1"/>
    <property type="molecule type" value="Genomic_DNA"/>
</dbReference>
<accession>A0A918R1L5</accession>
<organism evidence="2 3">
    <name type="scientific">Algibacter mikhailovii</name>
    <dbReference type="NCBI Taxonomy" id="425498"/>
    <lineage>
        <taxon>Bacteria</taxon>
        <taxon>Pseudomonadati</taxon>
        <taxon>Bacteroidota</taxon>
        <taxon>Flavobacteriia</taxon>
        <taxon>Flavobacteriales</taxon>
        <taxon>Flavobacteriaceae</taxon>
        <taxon>Algibacter</taxon>
    </lineage>
</organism>
<keyword evidence="3" id="KW-1185">Reference proteome</keyword>
<gene>
    <name evidence="2" type="ORF">GCM10007028_17400</name>
</gene>
<sequence>MKKSLLIFAALILSIASFAQSNEYIELTRSVLKTETKAAIAGVMNLTEAQSAPFWDLYNEFETQNYNVQNKRIALIKDYAKNYENLTDDKANELVNQYFAYKQEDLKLKKKYYKKIKKVVPATESAKFLQAINKIDDLINAELALDIPLIKTE</sequence>
<evidence type="ECO:0000313" key="2">
    <source>
        <dbReference type="EMBL" id="GGZ80568.1"/>
    </source>
</evidence>
<proteinExistence type="predicted"/>
<reference evidence="2" key="1">
    <citation type="journal article" date="2014" name="Int. J. Syst. Evol. Microbiol.">
        <title>Complete genome sequence of Corynebacterium casei LMG S-19264T (=DSM 44701T), isolated from a smear-ripened cheese.</title>
        <authorList>
            <consortium name="US DOE Joint Genome Institute (JGI-PGF)"/>
            <person name="Walter F."/>
            <person name="Albersmeier A."/>
            <person name="Kalinowski J."/>
            <person name="Ruckert C."/>
        </authorList>
    </citation>
    <scope>NUCLEOTIDE SEQUENCE</scope>
    <source>
        <strain evidence="2">KCTC 12710</strain>
    </source>
</reference>
<protein>
    <recommendedName>
        <fullName evidence="4">Sensor of ECF-type sigma factor</fullName>
    </recommendedName>
</protein>